<keyword evidence="2" id="KW-1185">Reference proteome</keyword>
<evidence type="ECO:0000313" key="2">
    <source>
        <dbReference type="Proteomes" id="UP001281761"/>
    </source>
</evidence>
<evidence type="ECO:0000313" key="1">
    <source>
        <dbReference type="EMBL" id="KAK2956589.1"/>
    </source>
</evidence>
<dbReference type="EMBL" id="JARBJD010000054">
    <property type="protein sequence ID" value="KAK2956589.1"/>
    <property type="molecule type" value="Genomic_DNA"/>
</dbReference>
<accession>A0ABQ9XYQ5</accession>
<protein>
    <submittedName>
        <fullName evidence="1">Uncharacterized protein</fullName>
    </submittedName>
</protein>
<reference evidence="1 2" key="1">
    <citation type="journal article" date="2022" name="bioRxiv">
        <title>Genomics of Preaxostyla Flagellates Illuminates Evolutionary Transitions and the Path Towards Mitochondrial Loss.</title>
        <authorList>
            <person name="Novak L.V.F."/>
            <person name="Treitli S.C."/>
            <person name="Pyrih J."/>
            <person name="Halakuc P."/>
            <person name="Pipaliya S.V."/>
            <person name="Vacek V."/>
            <person name="Brzon O."/>
            <person name="Soukal P."/>
            <person name="Eme L."/>
            <person name="Dacks J.B."/>
            <person name="Karnkowska A."/>
            <person name="Elias M."/>
            <person name="Hampl V."/>
        </authorList>
    </citation>
    <scope>NUCLEOTIDE SEQUENCE [LARGE SCALE GENOMIC DNA]</scope>
    <source>
        <strain evidence="1">NAU3</strain>
        <tissue evidence="1">Gut</tissue>
    </source>
</reference>
<dbReference type="Proteomes" id="UP001281761">
    <property type="component" value="Unassembled WGS sequence"/>
</dbReference>
<sequence length="198" mass="22958">MQIVEELKQQLADVPIWVGTESLQTLDRTAHRLTPTTLTQIVRAVMRTDWRTAFTHPIDEGEWELKIRASDNTFWAVMLGFLRRPLPENATQKHYSFIGTEQHKCCDLIMRAEWFHASKHLWVIKMQRQASIHDLEKTVFSTIEQFNSQQLLPIILDTLDDKFPHDSESNIVLPDGESHTDVQTIDPALLPQLHPFVP</sequence>
<gene>
    <name evidence="1" type="ORF">BLNAU_8429</name>
</gene>
<comment type="caution">
    <text evidence="1">The sequence shown here is derived from an EMBL/GenBank/DDBJ whole genome shotgun (WGS) entry which is preliminary data.</text>
</comment>
<organism evidence="1 2">
    <name type="scientific">Blattamonas nauphoetae</name>
    <dbReference type="NCBI Taxonomy" id="2049346"/>
    <lineage>
        <taxon>Eukaryota</taxon>
        <taxon>Metamonada</taxon>
        <taxon>Preaxostyla</taxon>
        <taxon>Oxymonadida</taxon>
        <taxon>Blattamonas</taxon>
    </lineage>
</organism>
<proteinExistence type="predicted"/>
<name>A0ABQ9XYQ5_9EUKA</name>